<dbReference type="PANTHER" id="PTHR10916">
    <property type="entry name" value="60S RIBOSOMAL PROTEIN L35/50S RIBOSOMAL PROTEIN L29"/>
    <property type="match status" value="1"/>
</dbReference>
<dbReference type="AlphaFoldDB" id="A0A5S9IQ12"/>
<dbReference type="EMBL" id="AP019860">
    <property type="protein sequence ID" value="BBM85587.1"/>
    <property type="molecule type" value="Genomic_DNA"/>
</dbReference>
<dbReference type="NCBIfam" id="TIGR00012">
    <property type="entry name" value="L29"/>
    <property type="match status" value="1"/>
</dbReference>
<sequence>MKNVKTVELRKLSDEELKKELEEAREGLLKLRFQKVVDEMNDTSVIRKTRRKIARIKTLLHERVTST</sequence>
<dbReference type="InterPro" id="IPR001854">
    <property type="entry name" value="Ribosomal_uL29"/>
</dbReference>
<comment type="similarity">
    <text evidence="1 5">Belongs to the universal ribosomal protein uL29 family.</text>
</comment>
<dbReference type="InterPro" id="IPR050063">
    <property type="entry name" value="Ribosomal_protein_uL29"/>
</dbReference>
<evidence type="ECO:0000313" key="6">
    <source>
        <dbReference type="EMBL" id="BBM85587.1"/>
    </source>
</evidence>
<name>A0A5S9IQ12_UABAM</name>
<keyword evidence="3 5" id="KW-0687">Ribonucleoprotein</keyword>
<organism evidence="6 7">
    <name type="scientific">Uabimicrobium amorphum</name>
    <dbReference type="NCBI Taxonomy" id="2596890"/>
    <lineage>
        <taxon>Bacteria</taxon>
        <taxon>Pseudomonadati</taxon>
        <taxon>Planctomycetota</taxon>
        <taxon>Candidatus Uabimicrobiia</taxon>
        <taxon>Candidatus Uabimicrobiales</taxon>
        <taxon>Candidatus Uabimicrobiaceae</taxon>
        <taxon>Candidatus Uabimicrobium</taxon>
    </lineage>
</organism>
<evidence type="ECO:0000256" key="5">
    <source>
        <dbReference type="HAMAP-Rule" id="MF_00374"/>
    </source>
</evidence>
<evidence type="ECO:0000256" key="2">
    <source>
        <dbReference type="ARBA" id="ARBA00022980"/>
    </source>
</evidence>
<dbReference type="RefSeq" id="WP_151969681.1">
    <property type="nucleotide sequence ID" value="NZ_AP019860.1"/>
</dbReference>
<proteinExistence type="inferred from homology"/>
<dbReference type="Proteomes" id="UP000326354">
    <property type="component" value="Chromosome"/>
</dbReference>
<evidence type="ECO:0000313" key="7">
    <source>
        <dbReference type="Proteomes" id="UP000326354"/>
    </source>
</evidence>
<evidence type="ECO:0000256" key="1">
    <source>
        <dbReference type="ARBA" id="ARBA00009254"/>
    </source>
</evidence>
<dbReference type="InterPro" id="IPR036049">
    <property type="entry name" value="Ribosomal_uL29_sf"/>
</dbReference>
<dbReference type="GO" id="GO:0006412">
    <property type="term" value="P:translation"/>
    <property type="evidence" value="ECO:0007669"/>
    <property type="project" value="UniProtKB-UniRule"/>
</dbReference>
<keyword evidence="2 5" id="KW-0689">Ribosomal protein</keyword>
<dbReference type="Pfam" id="PF00831">
    <property type="entry name" value="Ribosomal_L29"/>
    <property type="match status" value="1"/>
</dbReference>
<dbReference type="Gene3D" id="1.10.287.310">
    <property type="match status" value="1"/>
</dbReference>
<gene>
    <name evidence="5" type="primary">rpmC</name>
    <name evidence="6" type="ORF">UABAM_03961</name>
</gene>
<dbReference type="PANTHER" id="PTHR10916:SF0">
    <property type="entry name" value="LARGE RIBOSOMAL SUBUNIT PROTEIN UL29C"/>
    <property type="match status" value="1"/>
</dbReference>
<evidence type="ECO:0000256" key="4">
    <source>
        <dbReference type="ARBA" id="ARBA00035204"/>
    </source>
</evidence>
<dbReference type="GO" id="GO:0003735">
    <property type="term" value="F:structural constituent of ribosome"/>
    <property type="evidence" value="ECO:0007669"/>
    <property type="project" value="InterPro"/>
</dbReference>
<dbReference type="GO" id="GO:0022625">
    <property type="term" value="C:cytosolic large ribosomal subunit"/>
    <property type="evidence" value="ECO:0007669"/>
    <property type="project" value="TreeGrafter"/>
</dbReference>
<accession>A0A5S9IQ12</accession>
<dbReference type="SUPFAM" id="SSF46561">
    <property type="entry name" value="Ribosomal protein L29 (L29p)"/>
    <property type="match status" value="1"/>
</dbReference>
<protein>
    <recommendedName>
        <fullName evidence="4 5">Large ribosomal subunit protein uL29</fullName>
    </recommendedName>
</protein>
<dbReference type="HAMAP" id="MF_00374">
    <property type="entry name" value="Ribosomal_uL29"/>
    <property type="match status" value="1"/>
</dbReference>
<dbReference type="KEGG" id="uam:UABAM_03961"/>
<evidence type="ECO:0000256" key="3">
    <source>
        <dbReference type="ARBA" id="ARBA00023274"/>
    </source>
</evidence>
<keyword evidence="7" id="KW-1185">Reference proteome</keyword>
<reference evidence="6 7" key="1">
    <citation type="submission" date="2019-08" db="EMBL/GenBank/DDBJ databases">
        <title>Complete genome sequence of Candidatus Uab amorphum.</title>
        <authorList>
            <person name="Shiratori T."/>
            <person name="Suzuki S."/>
            <person name="Kakizawa Y."/>
            <person name="Ishida K."/>
        </authorList>
    </citation>
    <scope>NUCLEOTIDE SEQUENCE [LARGE SCALE GENOMIC DNA]</scope>
    <source>
        <strain evidence="6 7">SRT547</strain>
    </source>
</reference>